<evidence type="ECO:0000313" key="3">
    <source>
        <dbReference type="Proteomes" id="UP000220914"/>
    </source>
</evidence>
<dbReference type="Proteomes" id="UP000220914">
    <property type="component" value="Unassembled WGS sequence"/>
</dbReference>
<name>A0A2A7MWW1_MYCAG</name>
<accession>A0A2A7MWW1</accession>
<protein>
    <submittedName>
        <fullName evidence="2">Uncharacterized protein</fullName>
    </submittedName>
</protein>
<evidence type="ECO:0000313" key="1">
    <source>
        <dbReference type="EMBL" id="GFG54903.1"/>
    </source>
</evidence>
<dbReference type="EMBL" id="PDCP01000037">
    <property type="protein sequence ID" value="PEG36164.1"/>
    <property type="molecule type" value="Genomic_DNA"/>
</dbReference>
<comment type="caution">
    <text evidence="2">The sequence shown here is derived from an EMBL/GenBank/DDBJ whole genome shotgun (WGS) entry which is preliminary data.</text>
</comment>
<organism evidence="2 3">
    <name type="scientific">Mycolicibacterium agri</name>
    <name type="common">Mycobacterium agri</name>
    <dbReference type="NCBI Taxonomy" id="36811"/>
    <lineage>
        <taxon>Bacteria</taxon>
        <taxon>Bacillati</taxon>
        <taxon>Actinomycetota</taxon>
        <taxon>Actinomycetes</taxon>
        <taxon>Mycobacteriales</taxon>
        <taxon>Mycobacteriaceae</taxon>
        <taxon>Mycolicibacterium</taxon>
    </lineage>
</organism>
<reference evidence="2 3" key="1">
    <citation type="submission" date="2017-10" db="EMBL/GenBank/DDBJ databases">
        <title>The new phylogeny of genus Mycobacterium.</title>
        <authorList>
            <person name="Tortoli E."/>
            <person name="Trovato A."/>
            <person name="Cirillo D.M."/>
        </authorList>
    </citation>
    <scope>NUCLEOTIDE SEQUENCE [LARGE SCALE GENOMIC DNA]</scope>
    <source>
        <strain evidence="2 3">CCUG37673</strain>
    </source>
</reference>
<sequence length="88" mass="9916">MTFVELGSGEALLAVERILTAIASRRMRLPTVMFDWLALWLYGHAGSPQQPHLWSLVARVRDRTAPWNEIDVTSYGLVGEQPVIPVTR</sequence>
<reference evidence="1" key="3">
    <citation type="submission" date="2020-02" db="EMBL/GenBank/DDBJ databases">
        <authorList>
            <person name="Matsumoto Y."/>
            <person name="Motooka D."/>
            <person name="Nakamura S."/>
        </authorList>
    </citation>
    <scope>NUCLEOTIDE SEQUENCE</scope>
    <source>
        <strain evidence="1">JCM 6377</strain>
    </source>
</reference>
<evidence type="ECO:0000313" key="2">
    <source>
        <dbReference type="EMBL" id="PEG36164.1"/>
    </source>
</evidence>
<dbReference type="AlphaFoldDB" id="A0A2A7MWW1"/>
<dbReference type="Proteomes" id="UP000465302">
    <property type="component" value="Unassembled WGS sequence"/>
</dbReference>
<dbReference type="EMBL" id="BLKS01000003">
    <property type="protein sequence ID" value="GFG54903.1"/>
    <property type="molecule type" value="Genomic_DNA"/>
</dbReference>
<proteinExistence type="predicted"/>
<keyword evidence="3" id="KW-1185">Reference proteome</keyword>
<evidence type="ECO:0000313" key="4">
    <source>
        <dbReference type="Proteomes" id="UP000465302"/>
    </source>
</evidence>
<reference evidence="1 4" key="2">
    <citation type="journal article" date="2019" name="Emerg. Microbes Infect.">
        <title>Comprehensive subspecies identification of 175 nontuberculous mycobacteria species based on 7547 genomic profiles.</title>
        <authorList>
            <person name="Matsumoto Y."/>
            <person name="Kinjo T."/>
            <person name="Motooka D."/>
            <person name="Nabeya D."/>
            <person name="Jung N."/>
            <person name="Uechi K."/>
            <person name="Horii T."/>
            <person name="Iida T."/>
            <person name="Fujita J."/>
            <person name="Nakamura S."/>
        </authorList>
    </citation>
    <scope>NUCLEOTIDE SEQUENCE [LARGE SCALE GENOMIC DNA]</scope>
    <source>
        <strain evidence="1 4">JCM 6377</strain>
    </source>
</reference>
<gene>
    <name evidence="2" type="ORF">CQY20_19925</name>
    <name evidence="1" type="ORF">MAGR_63440</name>
</gene>